<reference evidence="11 12" key="1">
    <citation type="journal article" date="2016" name="Nat. Commun.">
        <title>Thousands of microbial genomes shed light on interconnected biogeochemical processes in an aquifer system.</title>
        <authorList>
            <person name="Anantharaman K."/>
            <person name="Brown C.T."/>
            <person name="Hug L.A."/>
            <person name="Sharon I."/>
            <person name="Castelle C.J."/>
            <person name="Probst A.J."/>
            <person name="Thomas B.C."/>
            <person name="Singh A."/>
            <person name="Wilkins M.J."/>
            <person name="Karaoz U."/>
            <person name="Brodie E.L."/>
            <person name="Williams K.H."/>
            <person name="Hubbard S.S."/>
            <person name="Banfield J.F."/>
        </authorList>
    </citation>
    <scope>NUCLEOTIDE SEQUENCE [LARGE SCALE GENOMIC DNA]</scope>
</reference>
<dbReference type="InterPro" id="IPR010978">
    <property type="entry name" value="tRNA-bd_arm"/>
</dbReference>
<dbReference type="InterPro" id="IPR045864">
    <property type="entry name" value="aa-tRNA-synth_II/BPL/LPL"/>
</dbReference>
<dbReference type="Pfam" id="PF00587">
    <property type="entry name" value="tRNA-synt_2b"/>
    <property type="match status" value="1"/>
</dbReference>
<feature type="binding site" evidence="6">
    <location>
        <position position="277"/>
    </location>
    <ligand>
        <name>ATP</name>
        <dbReference type="ChEBI" id="CHEBI:30616"/>
    </ligand>
</feature>
<feature type="binding site" evidence="7">
    <location>
        <position position="230"/>
    </location>
    <ligand>
        <name>L-serine</name>
        <dbReference type="ChEBI" id="CHEBI:33384"/>
    </ligand>
</feature>
<dbReference type="SUPFAM" id="SSF46589">
    <property type="entry name" value="tRNA-binding arm"/>
    <property type="match status" value="1"/>
</dbReference>
<evidence type="ECO:0000256" key="3">
    <source>
        <dbReference type="ARBA" id="ARBA00022840"/>
    </source>
</evidence>
<protein>
    <recommendedName>
        <fullName evidence="6">Serine--tRNA ligase</fullName>
        <ecNumber evidence="6">6.1.1.11</ecNumber>
    </recommendedName>
    <alternativeName>
        <fullName evidence="6">Seryl-tRNA synthetase</fullName>
        <shortName evidence="6">SerRS</shortName>
    </alternativeName>
    <alternativeName>
        <fullName evidence="6">Seryl-tRNA(Ser/Sec) synthetase</fullName>
    </alternativeName>
</protein>
<comment type="pathway">
    <text evidence="6">Aminoacyl-tRNA biosynthesis; selenocysteinyl-tRNA(Sec) biosynthesis; L-seryl-tRNA(Sec) from L-serine and tRNA(Sec): step 1/1.</text>
</comment>
<feature type="binding site" evidence="6">
    <location>
        <begin position="230"/>
        <end position="232"/>
    </location>
    <ligand>
        <name>L-serine</name>
        <dbReference type="ChEBI" id="CHEBI:33384"/>
    </ligand>
</feature>
<evidence type="ECO:0000256" key="8">
    <source>
        <dbReference type="PIRSR" id="PIRSR001529-2"/>
    </source>
</evidence>
<comment type="catalytic activity">
    <reaction evidence="6">
        <text>tRNA(Sec) + L-serine + ATP = L-seryl-tRNA(Sec) + AMP + diphosphate + H(+)</text>
        <dbReference type="Rhea" id="RHEA:42580"/>
        <dbReference type="Rhea" id="RHEA-COMP:9742"/>
        <dbReference type="Rhea" id="RHEA-COMP:10128"/>
        <dbReference type="ChEBI" id="CHEBI:15378"/>
        <dbReference type="ChEBI" id="CHEBI:30616"/>
        <dbReference type="ChEBI" id="CHEBI:33019"/>
        <dbReference type="ChEBI" id="CHEBI:33384"/>
        <dbReference type="ChEBI" id="CHEBI:78442"/>
        <dbReference type="ChEBI" id="CHEBI:78533"/>
        <dbReference type="ChEBI" id="CHEBI:456215"/>
        <dbReference type="EC" id="6.1.1.11"/>
    </reaction>
</comment>
<dbReference type="EMBL" id="MGFQ01000037">
    <property type="protein sequence ID" value="OGM08739.1"/>
    <property type="molecule type" value="Genomic_DNA"/>
</dbReference>
<accession>A0A1F7X1Z9</accession>
<dbReference type="GO" id="GO:0006434">
    <property type="term" value="P:seryl-tRNA aminoacylation"/>
    <property type="evidence" value="ECO:0007669"/>
    <property type="project" value="UniProtKB-UniRule"/>
</dbReference>
<evidence type="ECO:0000313" key="12">
    <source>
        <dbReference type="Proteomes" id="UP000176939"/>
    </source>
</evidence>
<feature type="coiled-coil region" evidence="9">
    <location>
        <begin position="32"/>
        <end position="59"/>
    </location>
</feature>
<evidence type="ECO:0000313" key="11">
    <source>
        <dbReference type="EMBL" id="OGM08739.1"/>
    </source>
</evidence>
<dbReference type="UniPathway" id="UPA00906">
    <property type="reaction ID" value="UER00895"/>
</dbReference>
<comment type="subcellular location">
    <subcellularLocation>
        <location evidence="6">Cytoplasm</location>
    </subcellularLocation>
</comment>
<keyword evidence="2 6" id="KW-0547">Nucleotide-binding</keyword>
<dbReference type="AlphaFoldDB" id="A0A1F7X1Z9"/>
<dbReference type="PIRSF" id="PIRSF001529">
    <property type="entry name" value="Ser-tRNA-synth_IIa"/>
    <property type="match status" value="1"/>
</dbReference>
<comment type="subunit">
    <text evidence="6">Homodimer. The tRNA molecule binds across the dimer.</text>
</comment>
<comment type="catalytic activity">
    <reaction evidence="6">
        <text>tRNA(Ser) + L-serine + ATP = L-seryl-tRNA(Ser) + AMP + diphosphate + H(+)</text>
        <dbReference type="Rhea" id="RHEA:12292"/>
        <dbReference type="Rhea" id="RHEA-COMP:9669"/>
        <dbReference type="Rhea" id="RHEA-COMP:9703"/>
        <dbReference type="ChEBI" id="CHEBI:15378"/>
        <dbReference type="ChEBI" id="CHEBI:30616"/>
        <dbReference type="ChEBI" id="CHEBI:33019"/>
        <dbReference type="ChEBI" id="CHEBI:33384"/>
        <dbReference type="ChEBI" id="CHEBI:78442"/>
        <dbReference type="ChEBI" id="CHEBI:78533"/>
        <dbReference type="ChEBI" id="CHEBI:456215"/>
        <dbReference type="EC" id="6.1.1.11"/>
    </reaction>
</comment>
<dbReference type="Gene3D" id="1.10.287.40">
    <property type="entry name" value="Serine-tRNA synthetase, tRNA binding domain"/>
    <property type="match status" value="1"/>
</dbReference>
<dbReference type="CDD" id="cd00770">
    <property type="entry name" value="SerRS_core"/>
    <property type="match status" value="1"/>
</dbReference>
<evidence type="ECO:0000256" key="9">
    <source>
        <dbReference type="SAM" id="Coils"/>
    </source>
</evidence>
<feature type="binding site" evidence="6 7">
    <location>
        <position position="284"/>
    </location>
    <ligand>
        <name>L-serine</name>
        <dbReference type="ChEBI" id="CHEBI:33384"/>
    </ligand>
</feature>
<comment type="similarity">
    <text evidence="6">Belongs to the class-II aminoacyl-tRNA synthetase family. Type-1 seryl-tRNA synthetase subfamily.</text>
</comment>
<feature type="domain" description="Aminoacyl-transfer RNA synthetases class-II family profile" evidence="10">
    <location>
        <begin position="127"/>
        <end position="407"/>
    </location>
</feature>
<dbReference type="InterPro" id="IPR002314">
    <property type="entry name" value="aa-tRNA-synt_IIb"/>
</dbReference>
<dbReference type="EC" id="6.1.1.11" evidence="6"/>
<sequence>MLDINFIKENPEKVKAGLKKRLFKDLNLVDKAISLFEEKKALQVEVENLRGQKNKAADAKDIEEGKKIKSELTSKESKLSEVDNKLNVILSGIPNLPDEDVPEGPEENKKHIKKVGNPKKFDFKPKDHLDLGTSLGIIDVERAAKISGSRFTYLKGDGALLEFALINFALEKLIKEGFTPVMPPMLIKKEITDGLGYWSGGGNENYYYVMDFDKEEGGKELENPLYLVGTGEHSIVPMHKDEILEAKELPKKYVAFSSCFRREAGSYGKDTKGILRVHQFDKVEMVVFSKPDESEKVLKQMLKISEDLMQELGLPYQVVELAAGDIGFPSAKTFDIETWMPGQEKYRETHSISTTTDYQARRLNIKYKDSERNKFVYILNGTAFAIGRTIIAILENYQNAGGSITIPEVLRKWMGKDLIK</sequence>
<dbReference type="Pfam" id="PF02403">
    <property type="entry name" value="Seryl_tRNA_N"/>
    <property type="match status" value="1"/>
</dbReference>
<keyword evidence="1 6" id="KW-0436">Ligase</keyword>
<dbReference type="InterPro" id="IPR033729">
    <property type="entry name" value="SerRS_core"/>
</dbReference>
<evidence type="ECO:0000256" key="1">
    <source>
        <dbReference type="ARBA" id="ARBA00022598"/>
    </source>
</evidence>
<dbReference type="HAMAP" id="MF_00176">
    <property type="entry name" value="Ser_tRNA_synth_type1"/>
    <property type="match status" value="1"/>
</dbReference>
<feature type="binding site" evidence="6 8">
    <location>
        <begin position="348"/>
        <end position="351"/>
    </location>
    <ligand>
        <name>ATP</name>
        <dbReference type="ChEBI" id="CHEBI:30616"/>
    </ligand>
</feature>
<dbReference type="InterPro" id="IPR006195">
    <property type="entry name" value="aa-tRNA-synth_II"/>
</dbReference>
<comment type="function">
    <text evidence="6">Catalyzes the attachment of serine to tRNA(Ser). Is also able to aminoacylate tRNA(Sec) with serine, to form the misacylated tRNA L-seryl-tRNA(Sec), which will be further converted into selenocysteinyl-tRNA(Sec).</text>
</comment>
<dbReference type="GO" id="GO:0004828">
    <property type="term" value="F:serine-tRNA ligase activity"/>
    <property type="evidence" value="ECO:0007669"/>
    <property type="project" value="UniProtKB-UniRule"/>
</dbReference>
<evidence type="ECO:0000259" key="10">
    <source>
        <dbReference type="PROSITE" id="PS50862"/>
    </source>
</evidence>
<dbReference type="GO" id="GO:0005524">
    <property type="term" value="F:ATP binding"/>
    <property type="evidence" value="ECO:0007669"/>
    <property type="project" value="UniProtKB-UniRule"/>
</dbReference>
<dbReference type="NCBIfam" id="TIGR00414">
    <property type="entry name" value="serS"/>
    <property type="match status" value="1"/>
</dbReference>
<evidence type="ECO:0000256" key="2">
    <source>
        <dbReference type="ARBA" id="ARBA00022741"/>
    </source>
</evidence>
<dbReference type="Gene3D" id="3.30.930.10">
    <property type="entry name" value="Bira Bifunctional Protein, Domain 2"/>
    <property type="match status" value="1"/>
</dbReference>
<evidence type="ECO:0000256" key="5">
    <source>
        <dbReference type="ARBA" id="ARBA00023146"/>
    </source>
</evidence>
<dbReference type="InterPro" id="IPR002317">
    <property type="entry name" value="Ser-tRNA-ligase_type_1"/>
</dbReference>
<feature type="binding site" evidence="7">
    <location>
        <position position="380"/>
    </location>
    <ligand>
        <name>L-serine</name>
        <dbReference type="ChEBI" id="CHEBI:33384"/>
    </ligand>
</feature>
<keyword evidence="9" id="KW-0175">Coiled coil</keyword>
<comment type="caution">
    <text evidence="11">The sequence shown here is derived from an EMBL/GenBank/DDBJ whole genome shotgun (WGS) entry which is preliminary data.</text>
</comment>
<keyword evidence="4 6" id="KW-0648">Protein biosynthesis</keyword>
<keyword evidence="6" id="KW-0963">Cytoplasm</keyword>
<dbReference type="InterPro" id="IPR042103">
    <property type="entry name" value="SerRS_1_N_sf"/>
</dbReference>
<feature type="binding site" evidence="6">
    <location>
        <position position="382"/>
    </location>
    <ligand>
        <name>L-serine</name>
        <dbReference type="ChEBI" id="CHEBI:33384"/>
    </ligand>
</feature>
<dbReference type="SUPFAM" id="SSF55681">
    <property type="entry name" value="Class II aaRS and biotin synthetases"/>
    <property type="match status" value="1"/>
</dbReference>
<dbReference type="GO" id="GO:0016260">
    <property type="term" value="P:selenocysteine biosynthetic process"/>
    <property type="evidence" value="ECO:0007669"/>
    <property type="project" value="UniProtKB-UniRule"/>
</dbReference>
<comment type="domain">
    <text evidence="6">Consists of two distinct domains, a catalytic core and a N-terminal extension that is involved in tRNA binding.</text>
</comment>
<dbReference type="Proteomes" id="UP000176939">
    <property type="component" value="Unassembled WGS sequence"/>
</dbReference>
<name>A0A1F7X1Z9_9BACT</name>
<evidence type="ECO:0000256" key="6">
    <source>
        <dbReference type="HAMAP-Rule" id="MF_00176"/>
    </source>
</evidence>
<keyword evidence="3 6" id="KW-0067">ATP-binding</keyword>
<dbReference type="GO" id="GO:0005737">
    <property type="term" value="C:cytoplasm"/>
    <property type="evidence" value="ECO:0007669"/>
    <property type="project" value="UniProtKB-SubCell"/>
</dbReference>
<feature type="binding site" evidence="8">
    <location>
        <begin position="277"/>
        <end position="280"/>
    </location>
    <ligand>
        <name>ATP</name>
        <dbReference type="ChEBI" id="CHEBI:30616"/>
    </ligand>
</feature>
<feature type="site" description="Important for serine binding" evidence="7">
    <location>
        <position position="382"/>
    </location>
</feature>
<keyword evidence="5 6" id="KW-0030">Aminoacyl-tRNA synthetase</keyword>
<dbReference type="PANTHER" id="PTHR11778">
    <property type="entry name" value="SERYL-TRNA SYNTHETASE"/>
    <property type="match status" value="1"/>
</dbReference>
<feature type="binding site" evidence="6 8">
    <location>
        <begin position="261"/>
        <end position="263"/>
    </location>
    <ligand>
        <name>ATP</name>
        <dbReference type="ChEBI" id="CHEBI:30616"/>
    </ligand>
</feature>
<dbReference type="PRINTS" id="PR00981">
    <property type="entry name" value="TRNASYNTHSER"/>
</dbReference>
<evidence type="ECO:0000256" key="4">
    <source>
        <dbReference type="ARBA" id="ARBA00022917"/>
    </source>
</evidence>
<dbReference type="InterPro" id="IPR015866">
    <property type="entry name" value="Ser-tRNA-synth_1_N"/>
</dbReference>
<dbReference type="PROSITE" id="PS50862">
    <property type="entry name" value="AA_TRNA_LIGASE_II"/>
    <property type="match status" value="1"/>
</dbReference>
<gene>
    <name evidence="6" type="primary">serS</name>
    <name evidence="11" type="ORF">A2Z67_00570</name>
</gene>
<feature type="binding site" evidence="7">
    <location>
        <position position="261"/>
    </location>
    <ligand>
        <name>L-serine</name>
        <dbReference type="ChEBI" id="CHEBI:33384"/>
    </ligand>
</feature>
<evidence type="ECO:0000256" key="7">
    <source>
        <dbReference type="PIRSR" id="PIRSR001529-1"/>
    </source>
</evidence>
<organism evidence="11 12">
    <name type="scientific">Candidatus Woesebacteria bacterium RBG_13_36_22</name>
    <dbReference type="NCBI Taxonomy" id="1802478"/>
    <lineage>
        <taxon>Bacteria</taxon>
        <taxon>Candidatus Woeseibacteriota</taxon>
    </lineage>
</organism>
<proteinExistence type="inferred from homology"/>